<keyword evidence="15" id="KW-1185">Reference proteome</keyword>
<keyword evidence="4" id="KW-1003">Cell membrane</keyword>
<dbReference type="InterPro" id="IPR051542">
    <property type="entry name" value="Hydrogenase_cytochrome"/>
</dbReference>
<dbReference type="SUPFAM" id="SSF81342">
    <property type="entry name" value="Transmembrane di-heme cytochromes"/>
    <property type="match status" value="1"/>
</dbReference>
<evidence type="ECO:0000256" key="11">
    <source>
        <dbReference type="ARBA" id="ARBA00023136"/>
    </source>
</evidence>
<sequence length="221" mass="25567">MKKHALSTRLWHWINFISLVILFMSGLNISNGHRRLYWGDYGFAAADAWLTVPRFPGWMTIPDYYSLAQARDWHILAAWPFALALLFMWIAMLVNRHFWRDLRTTRREWSASAIWEDIVQHVKLNFEHDGESKFNFLQKLSYGVVLGIFLPMMVFTGLAISPGFEPAAPWLVDILGGRQSARSLHFIFAFATFAFFVVHIALVLLNKPVRHVWDMISGGKA</sequence>
<evidence type="ECO:0000256" key="7">
    <source>
        <dbReference type="ARBA" id="ARBA00022723"/>
    </source>
</evidence>
<keyword evidence="7" id="KW-0479">Metal-binding</keyword>
<dbReference type="GO" id="GO:0005886">
    <property type="term" value="C:plasma membrane"/>
    <property type="evidence" value="ECO:0007669"/>
    <property type="project" value="UniProtKB-SubCell"/>
</dbReference>
<dbReference type="PANTHER" id="PTHR30485:SF1">
    <property type="entry name" value="CYTOCHROME YDHU-RELATED"/>
    <property type="match status" value="1"/>
</dbReference>
<feature type="transmembrane region" description="Helical" evidence="12">
    <location>
        <begin position="184"/>
        <end position="205"/>
    </location>
</feature>
<evidence type="ECO:0000256" key="8">
    <source>
        <dbReference type="ARBA" id="ARBA00022982"/>
    </source>
</evidence>
<evidence type="ECO:0000256" key="3">
    <source>
        <dbReference type="ARBA" id="ARBA00022448"/>
    </source>
</evidence>
<gene>
    <name evidence="14" type="ORF">HUO12_04230</name>
</gene>
<reference evidence="14 15" key="1">
    <citation type="submission" date="2020-06" db="EMBL/GenBank/DDBJ databases">
        <title>Altererythrobacter lutimaris sp. nov., a marine bacterium isolated from a tidal flat.</title>
        <authorList>
            <person name="Kim D."/>
            <person name="Yoo Y."/>
            <person name="Kim J.-J."/>
        </authorList>
    </citation>
    <scope>NUCLEOTIDE SEQUENCE [LARGE SCALE GENOMIC DNA]</scope>
    <source>
        <strain evidence="14 15">JGD-16</strain>
    </source>
</reference>
<dbReference type="RefSeq" id="WP_176272414.1">
    <property type="nucleotide sequence ID" value="NZ_JABWTA010000001.1"/>
</dbReference>
<dbReference type="GO" id="GO:0005506">
    <property type="term" value="F:iron ion binding"/>
    <property type="evidence" value="ECO:0007669"/>
    <property type="project" value="InterPro"/>
</dbReference>
<evidence type="ECO:0000256" key="1">
    <source>
        <dbReference type="ARBA" id="ARBA00004651"/>
    </source>
</evidence>
<keyword evidence="9 12" id="KW-1133">Transmembrane helix</keyword>
<keyword evidence="8" id="KW-0249">Electron transport</keyword>
<keyword evidence="5" id="KW-0349">Heme</keyword>
<dbReference type="AlphaFoldDB" id="A0A850HAU7"/>
<dbReference type="GO" id="GO:0009055">
    <property type="term" value="F:electron transfer activity"/>
    <property type="evidence" value="ECO:0007669"/>
    <property type="project" value="InterPro"/>
</dbReference>
<feature type="domain" description="Cytochrome b561 bacterial/Ni-hydrogenase" evidence="13">
    <location>
        <begin position="4"/>
        <end position="218"/>
    </location>
</feature>
<evidence type="ECO:0000256" key="4">
    <source>
        <dbReference type="ARBA" id="ARBA00022475"/>
    </source>
</evidence>
<feature type="transmembrane region" description="Helical" evidence="12">
    <location>
        <begin position="73"/>
        <end position="94"/>
    </location>
</feature>
<keyword evidence="11 12" id="KW-0472">Membrane</keyword>
<protein>
    <submittedName>
        <fullName evidence="14">Cytochrome b/b6 domain-containing protein</fullName>
    </submittedName>
</protein>
<evidence type="ECO:0000259" key="13">
    <source>
        <dbReference type="Pfam" id="PF01292"/>
    </source>
</evidence>
<dbReference type="EMBL" id="JABWTA010000001">
    <property type="protein sequence ID" value="NVE94101.1"/>
    <property type="molecule type" value="Genomic_DNA"/>
</dbReference>
<evidence type="ECO:0000256" key="6">
    <source>
        <dbReference type="ARBA" id="ARBA00022692"/>
    </source>
</evidence>
<dbReference type="Gene3D" id="1.20.950.20">
    <property type="entry name" value="Transmembrane di-heme cytochromes, Chain C"/>
    <property type="match status" value="1"/>
</dbReference>
<comment type="similarity">
    <text evidence="2">Belongs to the HupC/HyaC/HydC family.</text>
</comment>
<dbReference type="GO" id="GO:0020037">
    <property type="term" value="F:heme binding"/>
    <property type="evidence" value="ECO:0007669"/>
    <property type="project" value="TreeGrafter"/>
</dbReference>
<dbReference type="InterPro" id="IPR011577">
    <property type="entry name" value="Cyt_b561_bac/Ni-Hgenase"/>
</dbReference>
<dbReference type="GO" id="GO:0022904">
    <property type="term" value="P:respiratory electron transport chain"/>
    <property type="evidence" value="ECO:0007669"/>
    <property type="project" value="InterPro"/>
</dbReference>
<organism evidence="14 15">
    <name type="scientific">Altererythrobacter lutimaris</name>
    <dbReference type="NCBI Taxonomy" id="2743979"/>
    <lineage>
        <taxon>Bacteria</taxon>
        <taxon>Pseudomonadati</taxon>
        <taxon>Pseudomonadota</taxon>
        <taxon>Alphaproteobacteria</taxon>
        <taxon>Sphingomonadales</taxon>
        <taxon>Erythrobacteraceae</taxon>
        <taxon>Altererythrobacter</taxon>
    </lineage>
</organism>
<dbReference type="InterPro" id="IPR000516">
    <property type="entry name" value="Ni-dep_Hydgase_cyt-B"/>
</dbReference>
<dbReference type="InterPro" id="IPR016174">
    <property type="entry name" value="Di-haem_cyt_TM"/>
</dbReference>
<evidence type="ECO:0000313" key="14">
    <source>
        <dbReference type="EMBL" id="NVE94101.1"/>
    </source>
</evidence>
<feature type="transmembrane region" description="Helical" evidence="12">
    <location>
        <begin position="140"/>
        <end position="164"/>
    </location>
</feature>
<proteinExistence type="inferred from homology"/>
<evidence type="ECO:0000256" key="9">
    <source>
        <dbReference type="ARBA" id="ARBA00022989"/>
    </source>
</evidence>
<evidence type="ECO:0000313" key="15">
    <source>
        <dbReference type="Proteomes" id="UP000546031"/>
    </source>
</evidence>
<evidence type="ECO:0000256" key="10">
    <source>
        <dbReference type="ARBA" id="ARBA00023004"/>
    </source>
</evidence>
<evidence type="ECO:0000256" key="2">
    <source>
        <dbReference type="ARBA" id="ARBA00008622"/>
    </source>
</evidence>
<accession>A0A850HAU7</accession>
<dbReference type="PANTHER" id="PTHR30485">
    <property type="entry name" value="NI/FE-HYDROGENASE 1 B-TYPE CYTOCHROME SUBUNIT"/>
    <property type="match status" value="1"/>
</dbReference>
<dbReference type="Pfam" id="PF01292">
    <property type="entry name" value="Ni_hydr_CYTB"/>
    <property type="match status" value="1"/>
</dbReference>
<evidence type="ECO:0000256" key="5">
    <source>
        <dbReference type="ARBA" id="ARBA00022617"/>
    </source>
</evidence>
<name>A0A850HAU7_9SPHN</name>
<evidence type="ECO:0000256" key="12">
    <source>
        <dbReference type="SAM" id="Phobius"/>
    </source>
</evidence>
<keyword evidence="3" id="KW-0813">Transport</keyword>
<feature type="transmembrane region" description="Helical" evidence="12">
    <location>
        <begin position="12"/>
        <end position="30"/>
    </location>
</feature>
<keyword evidence="6 12" id="KW-0812">Transmembrane</keyword>
<dbReference type="PRINTS" id="PR00161">
    <property type="entry name" value="NIHGNASECYTB"/>
</dbReference>
<dbReference type="Proteomes" id="UP000546031">
    <property type="component" value="Unassembled WGS sequence"/>
</dbReference>
<keyword evidence="10" id="KW-0408">Iron</keyword>
<comment type="caution">
    <text evidence="14">The sequence shown here is derived from an EMBL/GenBank/DDBJ whole genome shotgun (WGS) entry which is preliminary data.</text>
</comment>
<comment type="subcellular location">
    <subcellularLocation>
        <location evidence="1">Cell membrane</location>
        <topology evidence="1">Multi-pass membrane protein</topology>
    </subcellularLocation>
</comment>